<dbReference type="Proteomes" id="UP000184267">
    <property type="component" value="Unassembled WGS sequence"/>
</dbReference>
<dbReference type="OrthoDB" id="2803881at2759"/>
<evidence type="ECO:0000313" key="2">
    <source>
        <dbReference type="Proteomes" id="UP000184267"/>
    </source>
</evidence>
<accession>A0A1M2V8I6</accession>
<dbReference type="EMBL" id="MNAD01001570">
    <property type="protein sequence ID" value="OJT03950.1"/>
    <property type="molecule type" value="Genomic_DNA"/>
</dbReference>
<protein>
    <submittedName>
        <fullName evidence="1">Uncharacterized protein</fullName>
    </submittedName>
</protein>
<name>A0A1M2V8I6_TRAPU</name>
<dbReference type="AlphaFoldDB" id="A0A1M2V8I6"/>
<organism evidence="1 2">
    <name type="scientific">Trametes pubescens</name>
    <name type="common">White-rot fungus</name>
    <dbReference type="NCBI Taxonomy" id="154538"/>
    <lineage>
        <taxon>Eukaryota</taxon>
        <taxon>Fungi</taxon>
        <taxon>Dikarya</taxon>
        <taxon>Basidiomycota</taxon>
        <taxon>Agaricomycotina</taxon>
        <taxon>Agaricomycetes</taxon>
        <taxon>Polyporales</taxon>
        <taxon>Polyporaceae</taxon>
        <taxon>Trametes</taxon>
    </lineage>
</organism>
<keyword evidence="2" id="KW-1185">Reference proteome</keyword>
<evidence type="ECO:0000313" key="1">
    <source>
        <dbReference type="EMBL" id="OJT03950.1"/>
    </source>
</evidence>
<proteinExistence type="predicted"/>
<reference evidence="1 2" key="1">
    <citation type="submission" date="2016-10" db="EMBL/GenBank/DDBJ databases">
        <title>Genome sequence of the basidiomycete white-rot fungus Trametes pubescens.</title>
        <authorList>
            <person name="Makela M.R."/>
            <person name="Granchi Z."/>
            <person name="Peng M."/>
            <person name="De Vries R.P."/>
            <person name="Grigoriev I."/>
            <person name="Riley R."/>
            <person name="Hilden K."/>
        </authorList>
    </citation>
    <scope>NUCLEOTIDE SEQUENCE [LARGE SCALE GENOMIC DNA]</scope>
    <source>
        <strain evidence="1 2">FBCC735</strain>
    </source>
</reference>
<comment type="caution">
    <text evidence="1">The sequence shown here is derived from an EMBL/GenBank/DDBJ whole genome shotgun (WGS) entry which is preliminary data.</text>
</comment>
<sequence>MPDPISEATLAPLTALRGVEVMNLDIHCPFDVDNALLERLGAVRPTITHLILGARTPWGIWPGYDIRVGGICKAPDDGDGDGADEAIAPLDTWTKPRATLLGLLAFTRHCPRLAVLGVECNATLAVVPPALLETRPARGAPPHPLDMLIVGLSLIVDPWAVAAVLSDMLPVSLVINESWGYLETEEDAADDLEWPE</sequence>
<feature type="non-terminal residue" evidence="1">
    <location>
        <position position="196"/>
    </location>
</feature>
<gene>
    <name evidence="1" type="ORF">TRAPUB_5364</name>
</gene>